<comment type="caution">
    <text evidence="2">The sequence shown here is derived from an EMBL/GenBank/DDBJ whole genome shotgun (WGS) entry which is preliminary data.</text>
</comment>
<dbReference type="Proteomes" id="UP000315842">
    <property type="component" value="Unassembled WGS sequence"/>
</dbReference>
<evidence type="ECO:0000256" key="1">
    <source>
        <dbReference type="SAM" id="Phobius"/>
    </source>
</evidence>
<evidence type="ECO:0000313" key="2">
    <source>
        <dbReference type="EMBL" id="GEA81190.1"/>
    </source>
</evidence>
<keyword evidence="1" id="KW-0812">Transmembrane</keyword>
<dbReference type="EMBL" id="BJLP01000024">
    <property type="protein sequence ID" value="GEA81190.1"/>
    <property type="molecule type" value="Genomic_DNA"/>
</dbReference>
<feature type="transmembrane region" description="Helical" evidence="1">
    <location>
        <begin position="29"/>
        <end position="49"/>
    </location>
</feature>
<gene>
    <name evidence="2" type="ORF">CUD01_16340</name>
</gene>
<dbReference type="RefSeq" id="WP_094181751.1">
    <property type="nucleotide sequence ID" value="NZ_BJLP01000024.1"/>
</dbReference>
<proteinExistence type="predicted"/>
<dbReference type="AlphaFoldDB" id="A0A4Y3KE45"/>
<keyword evidence="3" id="KW-1185">Reference proteome</keyword>
<organism evidence="2 3">
    <name type="scientific">Cellulomonas uda</name>
    <dbReference type="NCBI Taxonomy" id="1714"/>
    <lineage>
        <taxon>Bacteria</taxon>
        <taxon>Bacillati</taxon>
        <taxon>Actinomycetota</taxon>
        <taxon>Actinomycetes</taxon>
        <taxon>Micrococcales</taxon>
        <taxon>Cellulomonadaceae</taxon>
        <taxon>Cellulomonas</taxon>
    </lineage>
</organism>
<keyword evidence="1" id="KW-0472">Membrane</keyword>
<name>A0A4Y3KE45_CELUD</name>
<keyword evidence="1" id="KW-1133">Transmembrane helix</keyword>
<reference evidence="2 3" key="1">
    <citation type="submission" date="2019-06" db="EMBL/GenBank/DDBJ databases">
        <title>Whole genome shotgun sequence of Cellulomonas uda NBRC 3747.</title>
        <authorList>
            <person name="Hosoyama A."/>
            <person name="Uohara A."/>
            <person name="Ohji S."/>
            <person name="Ichikawa N."/>
        </authorList>
    </citation>
    <scope>NUCLEOTIDE SEQUENCE [LARGE SCALE GENOMIC DNA]</scope>
    <source>
        <strain evidence="2 3">NBRC 3747</strain>
    </source>
</reference>
<evidence type="ECO:0000313" key="3">
    <source>
        <dbReference type="Proteomes" id="UP000315842"/>
    </source>
</evidence>
<protein>
    <submittedName>
        <fullName evidence="2">Uncharacterized protein</fullName>
    </submittedName>
</protein>
<sequence length="176" mass="18278">MTTFEDLDLGEAFGDFGDAAAAPRRRSRAWGAAAFLLAIALLVVGVVWLDAARRSPVDVSAAPSDLVPALAAEQTAADRIADADLDLIDVVTTTTRRLGTSAWGEHYVGLTAGGAVCLLTVVEGDVPGQSCARPTTHLVLTTADVDGRDVVWLAAQGAGPTDAGWAQLAPNLWVRD</sequence>
<accession>A0A4Y3KE45</accession>